<dbReference type="EMBL" id="GEBQ01002544">
    <property type="protein sequence ID" value="JAT37433.1"/>
    <property type="molecule type" value="Transcribed_RNA"/>
</dbReference>
<keyword evidence="7" id="KW-1015">Disulfide bond</keyword>
<dbReference type="GO" id="GO:0004252">
    <property type="term" value="F:serine-type endopeptidase activity"/>
    <property type="evidence" value="ECO:0007669"/>
    <property type="project" value="InterPro"/>
</dbReference>
<evidence type="ECO:0000256" key="9">
    <source>
        <dbReference type="ARBA" id="ARBA00024195"/>
    </source>
</evidence>
<keyword evidence="5" id="KW-0106">Calcium</keyword>
<dbReference type="PROSITE" id="PS00135">
    <property type="entry name" value="TRYPSIN_SER"/>
    <property type="match status" value="1"/>
</dbReference>
<accession>A0A1B6MNF5</accession>
<dbReference type="CDD" id="cd00190">
    <property type="entry name" value="Tryp_SPc"/>
    <property type="match status" value="1"/>
</dbReference>
<dbReference type="PRINTS" id="PR00722">
    <property type="entry name" value="CHYMOTRYPSIN"/>
</dbReference>
<name>A0A1B6MNF5_9HEMI</name>
<dbReference type="Gene3D" id="2.40.10.10">
    <property type="entry name" value="Trypsin-like serine proteases"/>
    <property type="match status" value="2"/>
</dbReference>
<dbReference type="AlphaFoldDB" id="A0A1B6MNF5"/>
<feature type="domain" description="Peptidase S1" evidence="11">
    <location>
        <begin position="79"/>
        <end position="388"/>
    </location>
</feature>
<comment type="similarity">
    <text evidence="9">Belongs to the peptidase S1 family. CLIP subfamily.</text>
</comment>
<gene>
    <name evidence="12" type="ORF">g.23246</name>
</gene>
<evidence type="ECO:0000313" key="12">
    <source>
        <dbReference type="EMBL" id="JAT37433.1"/>
    </source>
</evidence>
<dbReference type="FunFam" id="2.40.10.10:FF:000078">
    <property type="entry name" value="Serine protease H137"/>
    <property type="match status" value="1"/>
</dbReference>
<sequence length="421" mass="48218">FTKFSTTDISYLCLLSDRPSVFMVHVSIRHLYVLFSTSVMLLRASAQRCYAMQKGVLTHPNWKLLDREGDCGRSDEFRIIGGRNANLGQYPWMARLLYKYPPPQIPPIYRSDERGLLAVCIVWVLRPRGFSCHFVTSLHRLGPTAEEIQLSLLGDDEKEIDLRYECSGTIINERYILTAAHCDSKIMDAPMVEVRLGEYFLETNPDCVGHVCAPFVQDIKPEEFKCHEKYNKYTFHNDICLIRLSLPIQFNDFVQPICLPVYDSFRHINYEGRILEVAGWGVHDIFVMDESYILQTLRVRVTNHHECSMMYKNVADKKNITSRQLCAGGVVGQDSCNGDSGGPLMAPFSFTSSPKYFIVGVVSFGTTICGNSKMPGVYTEVAHYMTWILIRYVVHVHDLQQNVEYLFTPTLSTEWFSLEFC</sequence>
<dbReference type="PANTHER" id="PTHR24256">
    <property type="entry name" value="TRYPTASE-RELATED"/>
    <property type="match status" value="1"/>
</dbReference>
<reference evidence="12" key="1">
    <citation type="submission" date="2015-11" db="EMBL/GenBank/DDBJ databases">
        <title>De novo transcriptome assembly of four potential Pierce s Disease insect vectors from Arizona vineyards.</title>
        <authorList>
            <person name="Tassone E.E."/>
        </authorList>
    </citation>
    <scope>NUCLEOTIDE SEQUENCE</scope>
</reference>
<evidence type="ECO:0000256" key="8">
    <source>
        <dbReference type="ARBA" id="ARBA00023180"/>
    </source>
</evidence>
<evidence type="ECO:0000259" key="11">
    <source>
        <dbReference type="PROSITE" id="PS50240"/>
    </source>
</evidence>
<evidence type="ECO:0000256" key="7">
    <source>
        <dbReference type="ARBA" id="ARBA00023157"/>
    </source>
</evidence>
<dbReference type="InterPro" id="IPR043504">
    <property type="entry name" value="Peptidase_S1_PA_chymotrypsin"/>
</dbReference>
<dbReference type="SMART" id="SM00020">
    <property type="entry name" value="Tryp_SPc"/>
    <property type="match status" value="1"/>
</dbReference>
<evidence type="ECO:0000256" key="2">
    <source>
        <dbReference type="ARBA" id="ARBA00022723"/>
    </source>
</evidence>
<dbReference type="PROSITE" id="PS00134">
    <property type="entry name" value="TRYPSIN_HIS"/>
    <property type="match status" value="1"/>
</dbReference>
<evidence type="ECO:0000256" key="10">
    <source>
        <dbReference type="RuleBase" id="RU363034"/>
    </source>
</evidence>
<dbReference type="SUPFAM" id="SSF50494">
    <property type="entry name" value="Trypsin-like serine proteases"/>
    <property type="match status" value="2"/>
</dbReference>
<keyword evidence="8" id="KW-0325">Glycoprotein</keyword>
<keyword evidence="1 10" id="KW-0645">Protease</keyword>
<dbReference type="InterPro" id="IPR051487">
    <property type="entry name" value="Ser/Thr_Proteases_Immune/Dev"/>
</dbReference>
<dbReference type="InterPro" id="IPR001254">
    <property type="entry name" value="Trypsin_dom"/>
</dbReference>
<evidence type="ECO:0000256" key="6">
    <source>
        <dbReference type="ARBA" id="ARBA00023145"/>
    </source>
</evidence>
<proteinExistence type="inferred from homology"/>
<dbReference type="InterPro" id="IPR033116">
    <property type="entry name" value="TRYPSIN_SER"/>
</dbReference>
<dbReference type="InterPro" id="IPR018114">
    <property type="entry name" value="TRYPSIN_HIS"/>
</dbReference>
<keyword evidence="6" id="KW-0865">Zymogen</keyword>
<dbReference type="GO" id="GO:0046872">
    <property type="term" value="F:metal ion binding"/>
    <property type="evidence" value="ECO:0007669"/>
    <property type="project" value="UniProtKB-KW"/>
</dbReference>
<evidence type="ECO:0000256" key="5">
    <source>
        <dbReference type="ARBA" id="ARBA00022837"/>
    </source>
</evidence>
<keyword evidence="2" id="KW-0479">Metal-binding</keyword>
<keyword evidence="10" id="KW-0720">Serine protease</keyword>
<evidence type="ECO:0000256" key="3">
    <source>
        <dbReference type="ARBA" id="ARBA00022729"/>
    </source>
</evidence>
<evidence type="ECO:0000256" key="4">
    <source>
        <dbReference type="ARBA" id="ARBA00022801"/>
    </source>
</evidence>
<dbReference type="InterPro" id="IPR001314">
    <property type="entry name" value="Peptidase_S1A"/>
</dbReference>
<dbReference type="FunFam" id="2.40.10.10:FF:000028">
    <property type="entry name" value="Serine protease easter"/>
    <property type="match status" value="1"/>
</dbReference>
<dbReference type="InterPro" id="IPR009003">
    <property type="entry name" value="Peptidase_S1_PA"/>
</dbReference>
<feature type="non-terminal residue" evidence="12">
    <location>
        <position position="1"/>
    </location>
</feature>
<evidence type="ECO:0000256" key="1">
    <source>
        <dbReference type="ARBA" id="ARBA00022670"/>
    </source>
</evidence>
<keyword evidence="3" id="KW-0732">Signal</keyword>
<dbReference type="GO" id="GO:0006508">
    <property type="term" value="P:proteolysis"/>
    <property type="evidence" value="ECO:0007669"/>
    <property type="project" value="UniProtKB-KW"/>
</dbReference>
<dbReference type="Pfam" id="PF00089">
    <property type="entry name" value="Trypsin"/>
    <property type="match status" value="1"/>
</dbReference>
<protein>
    <recommendedName>
        <fullName evidence="11">Peptidase S1 domain-containing protein</fullName>
    </recommendedName>
</protein>
<dbReference type="GO" id="GO:0051604">
    <property type="term" value="P:protein maturation"/>
    <property type="evidence" value="ECO:0007669"/>
    <property type="project" value="UniProtKB-ARBA"/>
</dbReference>
<organism evidence="12">
    <name type="scientific">Graphocephala atropunctata</name>
    <dbReference type="NCBI Taxonomy" id="36148"/>
    <lineage>
        <taxon>Eukaryota</taxon>
        <taxon>Metazoa</taxon>
        <taxon>Ecdysozoa</taxon>
        <taxon>Arthropoda</taxon>
        <taxon>Hexapoda</taxon>
        <taxon>Insecta</taxon>
        <taxon>Pterygota</taxon>
        <taxon>Neoptera</taxon>
        <taxon>Paraneoptera</taxon>
        <taxon>Hemiptera</taxon>
        <taxon>Auchenorrhyncha</taxon>
        <taxon>Membracoidea</taxon>
        <taxon>Cicadellidae</taxon>
        <taxon>Cicadellinae</taxon>
        <taxon>Cicadellini</taxon>
        <taxon>Graphocephala</taxon>
    </lineage>
</organism>
<dbReference type="PROSITE" id="PS50240">
    <property type="entry name" value="TRYPSIN_DOM"/>
    <property type="match status" value="1"/>
</dbReference>
<keyword evidence="4 10" id="KW-0378">Hydrolase</keyword>